<evidence type="ECO:0000313" key="2">
    <source>
        <dbReference type="EMBL" id="RBA28198.1"/>
    </source>
</evidence>
<dbReference type="EMBL" id="QLST01000009">
    <property type="protein sequence ID" value="RBA28198.1"/>
    <property type="molecule type" value="Genomic_DNA"/>
</dbReference>
<evidence type="ECO:0000313" key="3">
    <source>
        <dbReference type="Proteomes" id="UP000253319"/>
    </source>
</evidence>
<dbReference type="RefSeq" id="WP_113989242.1">
    <property type="nucleotide sequence ID" value="NZ_QLST01000009.1"/>
</dbReference>
<keyword evidence="1" id="KW-0472">Membrane</keyword>
<comment type="caution">
    <text evidence="2">The sequence shown here is derived from an EMBL/GenBank/DDBJ whole genome shotgun (WGS) entry which is preliminary data.</text>
</comment>
<feature type="transmembrane region" description="Helical" evidence="1">
    <location>
        <begin position="13"/>
        <end position="36"/>
    </location>
</feature>
<dbReference type="GO" id="GO:0006508">
    <property type="term" value="P:proteolysis"/>
    <property type="evidence" value="ECO:0007669"/>
    <property type="project" value="UniProtKB-KW"/>
</dbReference>
<dbReference type="Gene3D" id="2.40.50.140">
    <property type="entry name" value="Nucleic acid-binding proteins"/>
    <property type="match status" value="1"/>
</dbReference>
<proteinExistence type="predicted"/>
<name>A0A365P111_9FLAO</name>
<sequence length="188" mass="20803">MNFLEHYEPLLKAFWYIALPVSIFFLLQTIMTFIGLSGTSADVDIDADGSDAGDLPFDLFTLRNLINFLLGFSWTGISLFNKFENKAVLIGIAIAVGITFVGLFFVLIKQILKLSEDNSFKLENTLHKTADVYLTIPENKSGKGKIQISVKGSVHELDAMTHQLEKIPFGSVVKVIAVDSGVLIVEKF</sequence>
<dbReference type="Proteomes" id="UP000253319">
    <property type="component" value="Unassembled WGS sequence"/>
</dbReference>
<keyword evidence="1" id="KW-1133">Transmembrane helix</keyword>
<protein>
    <submittedName>
        <fullName evidence="2">Serine protease</fullName>
    </submittedName>
</protein>
<keyword evidence="3" id="KW-1185">Reference proteome</keyword>
<keyword evidence="1" id="KW-0812">Transmembrane</keyword>
<dbReference type="InterPro" id="IPR012340">
    <property type="entry name" value="NA-bd_OB-fold"/>
</dbReference>
<accession>A0A365P111</accession>
<dbReference type="OrthoDB" id="189831at2"/>
<keyword evidence="2" id="KW-0378">Hydrolase</keyword>
<feature type="transmembrane region" description="Helical" evidence="1">
    <location>
        <begin position="87"/>
        <end position="108"/>
    </location>
</feature>
<dbReference type="AlphaFoldDB" id="A0A365P111"/>
<feature type="transmembrane region" description="Helical" evidence="1">
    <location>
        <begin position="65"/>
        <end position="81"/>
    </location>
</feature>
<dbReference type="GO" id="GO:0008233">
    <property type="term" value="F:peptidase activity"/>
    <property type="evidence" value="ECO:0007669"/>
    <property type="project" value="UniProtKB-KW"/>
</dbReference>
<reference evidence="2 3" key="1">
    <citation type="submission" date="2018-06" db="EMBL/GenBank/DDBJ databases">
        <title>Flavobacterium tibetense sp. nov., isolated from a wetland YonghuCo on Tibetan Plateau.</title>
        <authorList>
            <person name="Xing P."/>
            <person name="Phurbu D."/>
            <person name="Lu H."/>
        </authorList>
    </citation>
    <scope>NUCLEOTIDE SEQUENCE [LARGE SCALE GENOMIC DNA]</scope>
    <source>
        <strain evidence="2 3">YH5</strain>
    </source>
</reference>
<organism evidence="2 3">
    <name type="scientific">Flavobacterium tibetense</name>
    <dbReference type="NCBI Taxonomy" id="2233533"/>
    <lineage>
        <taxon>Bacteria</taxon>
        <taxon>Pseudomonadati</taxon>
        <taxon>Bacteroidota</taxon>
        <taxon>Flavobacteriia</taxon>
        <taxon>Flavobacteriales</taxon>
        <taxon>Flavobacteriaceae</taxon>
        <taxon>Flavobacterium</taxon>
    </lineage>
</organism>
<keyword evidence="2" id="KW-0645">Protease</keyword>
<evidence type="ECO:0000256" key="1">
    <source>
        <dbReference type="SAM" id="Phobius"/>
    </source>
</evidence>
<gene>
    <name evidence="2" type="ORF">DPN68_08575</name>
</gene>